<dbReference type="VEuPathDB" id="FungiDB:CTRG_04497"/>
<dbReference type="InterPro" id="IPR052301">
    <property type="entry name" value="SCF_F-box/WD-repeat"/>
</dbReference>
<dbReference type="Gene3D" id="1.20.1280.50">
    <property type="match status" value="1"/>
</dbReference>
<reference evidence="3 4" key="1">
    <citation type="journal article" date="2009" name="Nature">
        <title>Evolution of pathogenicity and sexual reproduction in eight Candida genomes.</title>
        <authorList>
            <person name="Butler G."/>
            <person name="Rasmussen M.D."/>
            <person name="Lin M.F."/>
            <person name="Santos M.A."/>
            <person name="Sakthikumar S."/>
            <person name="Munro C.A."/>
            <person name="Rheinbay E."/>
            <person name="Grabherr M."/>
            <person name="Forche A."/>
            <person name="Reedy J.L."/>
            <person name="Agrafioti I."/>
            <person name="Arnaud M.B."/>
            <person name="Bates S."/>
            <person name="Brown A.J."/>
            <person name="Brunke S."/>
            <person name="Costanzo M.C."/>
            <person name="Fitzpatrick D.A."/>
            <person name="de Groot P.W."/>
            <person name="Harris D."/>
            <person name="Hoyer L.L."/>
            <person name="Hube B."/>
            <person name="Klis F.M."/>
            <person name="Kodira C."/>
            <person name="Lennard N."/>
            <person name="Logue M.E."/>
            <person name="Martin R."/>
            <person name="Neiman A.M."/>
            <person name="Nikolaou E."/>
            <person name="Quail M.A."/>
            <person name="Quinn J."/>
            <person name="Santos M.C."/>
            <person name="Schmitzberger F.F."/>
            <person name="Sherlock G."/>
            <person name="Shah P."/>
            <person name="Silverstein K.A."/>
            <person name="Skrzypek M.S."/>
            <person name="Soll D."/>
            <person name="Staggs R."/>
            <person name="Stansfield I."/>
            <person name="Stumpf M.P."/>
            <person name="Sudbery P.E."/>
            <person name="Srikantha T."/>
            <person name="Zeng Q."/>
            <person name="Berman J."/>
            <person name="Berriman M."/>
            <person name="Heitman J."/>
            <person name="Gow N.A."/>
            <person name="Lorenz M.C."/>
            <person name="Birren B.W."/>
            <person name="Kellis M."/>
            <person name="Cuomo C.A."/>
        </authorList>
    </citation>
    <scope>NUCLEOTIDE SEQUENCE [LARGE SCALE GENOMIC DNA]</scope>
    <source>
        <strain evidence="4">ATCC MYA-3404 / T1</strain>
    </source>
</reference>
<dbReference type="PANTHER" id="PTHR14381">
    <property type="entry name" value="DACTYLIN"/>
    <property type="match status" value="1"/>
</dbReference>
<dbReference type="STRING" id="294747.C5MEK4"/>
<dbReference type="PROSITE" id="PS50181">
    <property type="entry name" value="FBOX"/>
    <property type="match status" value="1"/>
</dbReference>
<evidence type="ECO:0000256" key="1">
    <source>
        <dbReference type="SAM" id="MobiDB-lite"/>
    </source>
</evidence>
<dbReference type="HOGENOM" id="CLU_408316_0_0_1"/>
<feature type="compositionally biased region" description="Low complexity" evidence="1">
    <location>
        <begin position="31"/>
        <end position="40"/>
    </location>
</feature>
<dbReference type="PROSITE" id="PS50330">
    <property type="entry name" value="UIM"/>
    <property type="match status" value="1"/>
</dbReference>
<feature type="region of interest" description="Disordered" evidence="1">
    <location>
        <begin position="22"/>
        <end position="42"/>
    </location>
</feature>
<feature type="compositionally biased region" description="Polar residues" evidence="1">
    <location>
        <begin position="622"/>
        <end position="632"/>
    </location>
</feature>
<dbReference type="AlphaFoldDB" id="C5MEK4"/>
<dbReference type="InterPro" id="IPR003903">
    <property type="entry name" value="UIM_dom"/>
</dbReference>
<dbReference type="eggNOG" id="KOG0274">
    <property type="taxonomic scope" value="Eukaryota"/>
</dbReference>
<dbReference type="Pfam" id="PF00646">
    <property type="entry name" value="F-box"/>
    <property type="match status" value="1"/>
</dbReference>
<keyword evidence="4" id="KW-1185">Reference proteome</keyword>
<dbReference type="Proteomes" id="UP000002037">
    <property type="component" value="Unassembled WGS sequence"/>
</dbReference>
<dbReference type="PANTHER" id="PTHR14381:SF1">
    <property type="entry name" value="F-BOX_WD REPEAT-CONTAINING PROTEIN 4"/>
    <property type="match status" value="1"/>
</dbReference>
<dbReference type="CDD" id="cd09917">
    <property type="entry name" value="F-box_SF"/>
    <property type="match status" value="1"/>
</dbReference>
<dbReference type="GeneID" id="8299866"/>
<dbReference type="SUPFAM" id="SSF81383">
    <property type="entry name" value="F-box domain"/>
    <property type="match status" value="1"/>
</dbReference>
<evidence type="ECO:0000313" key="3">
    <source>
        <dbReference type="EMBL" id="EER31714.1"/>
    </source>
</evidence>
<organism evidence="3 4">
    <name type="scientific">Candida tropicalis (strain ATCC MYA-3404 / T1)</name>
    <name type="common">Yeast</name>
    <dbReference type="NCBI Taxonomy" id="294747"/>
    <lineage>
        <taxon>Eukaryota</taxon>
        <taxon>Fungi</taxon>
        <taxon>Dikarya</taxon>
        <taxon>Ascomycota</taxon>
        <taxon>Saccharomycotina</taxon>
        <taxon>Pichiomycetes</taxon>
        <taxon>Debaryomycetaceae</taxon>
        <taxon>Candida/Lodderomyces clade</taxon>
        <taxon>Candida</taxon>
    </lineage>
</organism>
<dbReference type="RefSeq" id="XP_002550199.1">
    <property type="nucleotide sequence ID" value="XM_002550153.1"/>
</dbReference>
<sequence>MSQQTTMRHDEDNALVSNEQDSLGNTIVNPSSSSCSTDSSHLPKSTIHDFPPELLIRIFTYLDPIYLNTLRLVCKQWNHTISDREVWMKSFQMSFNMSINSSSFPTISQSSNWLREYFTRLQVLKNWKKGNSMHKMYQILNNEFRFNDCTKVDFNMNKILIYNTKFNSISMGNLSDGRNQSFIPGNSNMPQLDILCFDINWKYLVTGLRNGEIYLKNLNTSTSVSQRSSTLRFGADNDNDNSAITSMLMNNDIVISGSHGGYLRVWNLQGSLLKEIKLEEMILNISSDFRKYIVVNTRNHIFIIDYATSEILSTKEMGFDMNEFEPDMVLYDYVTKWKNALDVDYGSQKIIICYDSFIRVFNFFDDLVQKELNLANDVKILESRFQVTTSQKLLNRNTNLVGQDGLLYGNLLTDGSIIVWNVRDESRDIVPTIRIYPELNHKKYSNEINHAIARAGHSGVTSFNLNGSVLVVGGFNGLTNVYDIFTGKFLREVSIKFSNKFAHMQHSLVPITTIELNPNQLDNNGAIICGDTVQYFEFGEITGLRQKGSGQRLQKQVNNGSNNKNEHKKKIRDEMDDYHLQIHQRNKTNEMLDKYNGTAYEDEDEEYMMALAISESYHSSREMSINGSSSSPEFYDPGITSGGGFDEEEMDEELRRALELSLIEH</sequence>
<dbReference type="InterPro" id="IPR036047">
    <property type="entry name" value="F-box-like_dom_sf"/>
</dbReference>
<dbReference type="OrthoDB" id="2095648at2759"/>
<dbReference type="InterPro" id="IPR001810">
    <property type="entry name" value="F-box_dom"/>
</dbReference>
<dbReference type="EMBL" id="GG692400">
    <property type="protein sequence ID" value="EER31714.1"/>
    <property type="molecule type" value="Genomic_DNA"/>
</dbReference>
<dbReference type="SMART" id="SM00256">
    <property type="entry name" value="FBOX"/>
    <property type="match status" value="1"/>
</dbReference>
<dbReference type="SUPFAM" id="SSF69322">
    <property type="entry name" value="Tricorn protease domain 2"/>
    <property type="match status" value="1"/>
</dbReference>
<name>C5MEK4_CANTT</name>
<feature type="region of interest" description="Disordered" evidence="1">
    <location>
        <begin position="622"/>
        <end position="652"/>
    </location>
</feature>
<dbReference type="GO" id="GO:0031146">
    <property type="term" value="P:SCF-dependent proteasomal ubiquitin-dependent protein catabolic process"/>
    <property type="evidence" value="ECO:0007669"/>
    <property type="project" value="TreeGrafter"/>
</dbReference>
<dbReference type="InterPro" id="IPR015943">
    <property type="entry name" value="WD40/YVTN_repeat-like_dom_sf"/>
</dbReference>
<gene>
    <name evidence="3" type="ORF">CTRG_04497</name>
</gene>
<dbReference type="KEGG" id="ctp:CTRG_04497"/>
<feature type="domain" description="F-box" evidence="2">
    <location>
        <begin position="44"/>
        <end position="90"/>
    </location>
</feature>
<evidence type="ECO:0000259" key="2">
    <source>
        <dbReference type="PROSITE" id="PS50181"/>
    </source>
</evidence>
<dbReference type="Gene3D" id="2.130.10.10">
    <property type="entry name" value="YVTN repeat-like/Quinoprotein amine dehydrogenase"/>
    <property type="match status" value="2"/>
</dbReference>
<evidence type="ECO:0000313" key="4">
    <source>
        <dbReference type="Proteomes" id="UP000002037"/>
    </source>
</evidence>
<dbReference type="GO" id="GO:0019005">
    <property type="term" value="C:SCF ubiquitin ligase complex"/>
    <property type="evidence" value="ECO:0007669"/>
    <property type="project" value="TreeGrafter"/>
</dbReference>
<proteinExistence type="predicted"/>
<accession>C5MEK4</accession>
<protein>
    <recommendedName>
        <fullName evidence="2">F-box domain-containing protein</fullName>
    </recommendedName>
</protein>